<dbReference type="OrthoDB" id="5521411at2"/>
<reference evidence="2 3" key="1">
    <citation type="submission" date="2019-04" db="EMBL/GenBank/DDBJ databases">
        <authorList>
            <person name="Li Y."/>
            <person name="Wang J."/>
        </authorList>
    </citation>
    <scope>NUCLEOTIDE SEQUENCE [LARGE SCALE GENOMIC DNA]</scope>
    <source>
        <strain evidence="2 3">DSM 14668</strain>
    </source>
</reference>
<dbReference type="AlphaFoldDB" id="A0A4U1JF76"/>
<dbReference type="EMBL" id="SSMQ01000008">
    <property type="protein sequence ID" value="TKD09906.1"/>
    <property type="molecule type" value="Genomic_DNA"/>
</dbReference>
<comment type="caution">
    <text evidence="2">The sequence shown here is derived from an EMBL/GenBank/DDBJ whole genome shotgun (WGS) entry which is preliminary data.</text>
</comment>
<proteinExistence type="predicted"/>
<accession>A0A4U1JF76</accession>
<organism evidence="2 3">
    <name type="scientific">Polyangium fumosum</name>
    <dbReference type="NCBI Taxonomy" id="889272"/>
    <lineage>
        <taxon>Bacteria</taxon>
        <taxon>Pseudomonadati</taxon>
        <taxon>Myxococcota</taxon>
        <taxon>Polyangia</taxon>
        <taxon>Polyangiales</taxon>
        <taxon>Polyangiaceae</taxon>
        <taxon>Polyangium</taxon>
    </lineage>
</organism>
<name>A0A4U1JF76_9BACT</name>
<evidence type="ECO:0000313" key="3">
    <source>
        <dbReference type="Proteomes" id="UP000309215"/>
    </source>
</evidence>
<gene>
    <name evidence="2" type="ORF">E8A74_09850</name>
</gene>
<feature type="region of interest" description="Disordered" evidence="1">
    <location>
        <begin position="170"/>
        <end position="197"/>
    </location>
</feature>
<dbReference type="Proteomes" id="UP000309215">
    <property type="component" value="Unassembled WGS sequence"/>
</dbReference>
<evidence type="ECO:0000313" key="2">
    <source>
        <dbReference type="EMBL" id="TKD09906.1"/>
    </source>
</evidence>
<sequence length="197" mass="22872">MSYERESGGEMEGEELAFCNASGRLLVKSLDKERSFAEAVDDFRRLEEEFVVRGCDSDFHVLETRRRIAELILTLAQSKRPPLEVCREAWEDIVRLGFSGREREYTMTWFFADCCRYDENPEEGLAVLLPLVAELERGLEEARATQSDTDFYEYHLEPLLKQRDELLAQQRGEQIPGKRTRRIDEARDSDPDEDGTP</sequence>
<keyword evidence="3" id="KW-1185">Reference proteome</keyword>
<protein>
    <submittedName>
        <fullName evidence="2">Uncharacterized protein</fullName>
    </submittedName>
</protein>
<dbReference type="RefSeq" id="WP_136928705.1">
    <property type="nucleotide sequence ID" value="NZ_SSMQ01000008.1"/>
</dbReference>
<evidence type="ECO:0000256" key="1">
    <source>
        <dbReference type="SAM" id="MobiDB-lite"/>
    </source>
</evidence>